<reference evidence="2" key="1">
    <citation type="submission" date="2019-04" db="EMBL/GenBank/DDBJ databases">
        <authorList>
            <person name="Alioto T."/>
            <person name="Alioto T."/>
        </authorList>
    </citation>
    <scope>NUCLEOTIDE SEQUENCE [LARGE SCALE GENOMIC DNA]</scope>
</reference>
<feature type="non-terminal residue" evidence="2">
    <location>
        <position position="63"/>
    </location>
</feature>
<dbReference type="AlphaFoldDB" id="A0A5E4AQF4"/>
<evidence type="ECO:0000256" key="1">
    <source>
        <dbReference type="SAM" id="MobiDB-lite"/>
    </source>
</evidence>
<dbReference type="EMBL" id="CABDUW010000126">
    <property type="protein sequence ID" value="VTJ59647.1"/>
    <property type="molecule type" value="Genomic_DNA"/>
</dbReference>
<evidence type="ECO:0000313" key="2">
    <source>
        <dbReference type="EMBL" id="VTJ59647.1"/>
    </source>
</evidence>
<keyword evidence="3" id="KW-1185">Reference proteome</keyword>
<protein>
    <submittedName>
        <fullName evidence="2">Uncharacterized protein</fullName>
    </submittedName>
</protein>
<dbReference type="Proteomes" id="UP000335636">
    <property type="component" value="Unassembled WGS sequence"/>
</dbReference>
<evidence type="ECO:0000313" key="3">
    <source>
        <dbReference type="Proteomes" id="UP000335636"/>
    </source>
</evidence>
<gene>
    <name evidence="2" type="ORF">MONAX_5E041077</name>
</gene>
<sequence length="63" mass="6387">FLQLPEPAGPAAPCPSPPTVATPEPSRFSLGAWLGVGLLSLQMLQHGRVPPTPGLLGICCPSG</sequence>
<organism evidence="2 3">
    <name type="scientific">Marmota monax</name>
    <name type="common">Woodchuck</name>
    <dbReference type="NCBI Taxonomy" id="9995"/>
    <lineage>
        <taxon>Eukaryota</taxon>
        <taxon>Metazoa</taxon>
        <taxon>Chordata</taxon>
        <taxon>Craniata</taxon>
        <taxon>Vertebrata</taxon>
        <taxon>Euteleostomi</taxon>
        <taxon>Mammalia</taxon>
        <taxon>Eutheria</taxon>
        <taxon>Euarchontoglires</taxon>
        <taxon>Glires</taxon>
        <taxon>Rodentia</taxon>
        <taxon>Sciuromorpha</taxon>
        <taxon>Sciuridae</taxon>
        <taxon>Xerinae</taxon>
        <taxon>Marmotini</taxon>
        <taxon>Marmota</taxon>
    </lineage>
</organism>
<comment type="caution">
    <text evidence="2">The sequence shown here is derived from an EMBL/GenBank/DDBJ whole genome shotgun (WGS) entry which is preliminary data.</text>
</comment>
<feature type="non-terminal residue" evidence="2">
    <location>
        <position position="1"/>
    </location>
</feature>
<feature type="region of interest" description="Disordered" evidence="1">
    <location>
        <begin position="1"/>
        <end position="23"/>
    </location>
</feature>
<accession>A0A5E4AQF4</accession>
<name>A0A5E4AQF4_MARMO</name>
<proteinExistence type="predicted"/>
<feature type="compositionally biased region" description="Pro residues" evidence="1">
    <location>
        <begin position="7"/>
        <end position="20"/>
    </location>
</feature>